<dbReference type="PANTHER" id="PTHR35093:SF8">
    <property type="entry name" value="OUTER MEMBRANE PROTEIN NMB0088-RELATED"/>
    <property type="match status" value="1"/>
</dbReference>
<feature type="chain" id="PRO_5013205207" evidence="8">
    <location>
        <begin position="22"/>
        <end position="436"/>
    </location>
</feature>
<organism evidence="9 10">
    <name type="scientific">Alkalitalea saponilacus</name>
    <dbReference type="NCBI Taxonomy" id="889453"/>
    <lineage>
        <taxon>Bacteria</taxon>
        <taxon>Pseudomonadati</taxon>
        <taxon>Bacteroidota</taxon>
        <taxon>Bacteroidia</taxon>
        <taxon>Marinilabiliales</taxon>
        <taxon>Marinilabiliaceae</taxon>
        <taxon>Alkalitalea</taxon>
    </lineage>
</organism>
<evidence type="ECO:0000256" key="4">
    <source>
        <dbReference type="ARBA" id="ARBA00022692"/>
    </source>
</evidence>
<keyword evidence="5 8" id="KW-0732">Signal</keyword>
<keyword evidence="3" id="KW-1134">Transmembrane beta strand</keyword>
<evidence type="ECO:0000256" key="8">
    <source>
        <dbReference type="SAM" id="SignalP"/>
    </source>
</evidence>
<evidence type="ECO:0000313" key="10">
    <source>
        <dbReference type="Proteomes" id="UP000191055"/>
    </source>
</evidence>
<feature type="signal peptide" evidence="8">
    <location>
        <begin position="1"/>
        <end position="21"/>
    </location>
</feature>
<dbReference type="PANTHER" id="PTHR35093">
    <property type="entry name" value="OUTER MEMBRANE PROTEIN NMB0088-RELATED"/>
    <property type="match status" value="1"/>
</dbReference>
<keyword evidence="10" id="KW-1185">Reference proteome</keyword>
<sequence>MIMRKLSFIILLLSISITISAEGYQVNLQSNRQTGMGHTGAGQSLGATSIHFNPGAMGMMNSQFDFSAGGSAVLSSNSFEAGGIKEESDNPTGTPFYVYAAGKLTDNLVAGIGVTSPFGNSLKWGDEWRGRYLIQDISLQAIFVQPTLSYRITDCLSLGAGMSVVFGAVDMNRAISFQALDPFYQQATQNPSATAPDGQVNLKGNSVSFGYSAGLYYQISEKLSVGLGYRSKVEIELDGGDATFTHDEQIPTFLNMAMAMQGVNLPDNYLFFPDNKFSSMLPMPANLTLGVGWQASDKWFFAVDLQNVRWSAYKSLDFDFEQNTVTVEDSSMPKNFENTMIYRFGAEYALNPSVLLRAGVYYDETPIKDQYLTPETPGTNKTGLSFGFSWFINEGLSVDASILHIMGEERDSTMPLLPGTYNTSAWIPGIGLSYKF</sequence>
<dbReference type="STRING" id="889453.SAMN03080601_02237"/>
<dbReference type="Gene3D" id="2.40.160.60">
    <property type="entry name" value="Outer membrane protein transport protein (OMPP1/FadL/TodX)"/>
    <property type="match status" value="1"/>
</dbReference>
<dbReference type="Pfam" id="PF03349">
    <property type="entry name" value="Toluene_X"/>
    <property type="match status" value="1"/>
</dbReference>
<keyword evidence="7" id="KW-0998">Cell outer membrane</keyword>
<dbReference type="SUPFAM" id="SSF56935">
    <property type="entry name" value="Porins"/>
    <property type="match status" value="1"/>
</dbReference>
<name>A0A1T5HCL9_9BACT</name>
<dbReference type="InterPro" id="IPR005017">
    <property type="entry name" value="OMPP1/FadL/TodX"/>
</dbReference>
<reference evidence="9 10" key="1">
    <citation type="submission" date="2017-02" db="EMBL/GenBank/DDBJ databases">
        <authorList>
            <person name="Peterson S.W."/>
        </authorList>
    </citation>
    <scope>NUCLEOTIDE SEQUENCE [LARGE SCALE GENOMIC DNA]</scope>
    <source>
        <strain evidence="9 10">DSM 24412</strain>
    </source>
</reference>
<gene>
    <name evidence="9" type="ORF">SAMN03080601_02237</name>
</gene>
<protein>
    <submittedName>
        <fullName evidence="9">Long-chain fatty acid transport protein</fullName>
    </submittedName>
</protein>
<accession>A0A1T5HCL9</accession>
<evidence type="ECO:0000313" key="9">
    <source>
        <dbReference type="EMBL" id="SKC18396.1"/>
    </source>
</evidence>
<evidence type="ECO:0000256" key="2">
    <source>
        <dbReference type="ARBA" id="ARBA00008163"/>
    </source>
</evidence>
<evidence type="ECO:0000256" key="3">
    <source>
        <dbReference type="ARBA" id="ARBA00022452"/>
    </source>
</evidence>
<proteinExistence type="inferred from homology"/>
<comment type="subcellular location">
    <subcellularLocation>
        <location evidence="1">Cell outer membrane</location>
        <topology evidence="1">Multi-pass membrane protein</topology>
    </subcellularLocation>
</comment>
<evidence type="ECO:0000256" key="6">
    <source>
        <dbReference type="ARBA" id="ARBA00023136"/>
    </source>
</evidence>
<keyword evidence="4" id="KW-0812">Transmembrane</keyword>
<dbReference type="EMBL" id="FUYV01000012">
    <property type="protein sequence ID" value="SKC18396.1"/>
    <property type="molecule type" value="Genomic_DNA"/>
</dbReference>
<evidence type="ECO:0000256" key="5">
    <source>
        <dbReference type="ARBA" id="ARBA00022729"/>
    </source>
</evidence>
<dbReference type="GO" id="GO:0009279">
    <property type="term" value="C:cell outer membrane"/>
    <property type="evidence" value="ECO:0007669"/>
    <property type="project" value="UniProtKB-SubCell"/>
</dbReference>
<keyword evidence="6" id="KW-0472">Membrane</keyword>
<evidence type="ECO:0000256" key="7">
    <source>
        <dbReference type="ARBA" id="ARBA00023237"/>
    </source>
</evidence>
<dbReference type="AlphaFoldDB" id="A0A1T5HCL9"/>
<evidence type="ECO:0000256" key="1">
    <source>
        <dbReference type="ARBA" id="ARBA00004571"/>
    </source>
</evidence>
<comment type="similarity">
    <text evidence="2">Belongs to the OmpP1/FadL family.</text>
</comment>
<dbReference type="GO" id="GO:0015483">
    <property type="term" value="F:long-chain fatty acid transporting porin activity"/>
    <property type="evidence" value="ECO:0007669"/>
    <property type="project" value="TreeGrafter"/>
</dbReference>
<dbReference type="Proteomes" id="UP000191055">
    <property type="component" value="Unassembled WGS sequence"/>
</dbReference>